<dbReference type="GO" id="GO:0000145">
    <property type="term" value="C:exocyst"/>
    <property type="evidence" value="ECO:0007669"/>
    <property type="project" value="InterPro"/>
</dbReference>
<dbReference type="Proteomes" id="UP001460270">
    <property type="component" value="Unassembled WGS sequence"/>
</dbReference>
<comment type="caution">
    <text evidence="1">The sequence shown here is derived from an EMBL/GenBank/DDBJ whole genome shotgun (WGS) entry which is preliminary data.</text>
</comment>
<accession>A0AAW0NLX9</accession>
<name>A0AAW0NLX9_9GOBI</name>
<dbReference type="EMBL" id="JBBPFD010000012">
    <property type="protein sequence ID" value="KAK7903973.1"/>
    <property type="molecule type" value="Genomic_DNA"/>
</dbReference>
<dbReference type="GO" id="GO:0051601">
    <property type="term" value="P:exocyst localization"/>
    <property type="evidence" value="ECO:0007669"/>
    <property type="project" value="TreeGrafter"/>
</dbReference>
<dbReference type="PANTHER" id="PTHR21292">
    <property type="entry name" value="EXOCYST COMPLEX COMPONENT SEC6-RELATED"/>
    <property type="match status" value="1"/>
</dbReference>
<dbReference type="PANTHER" id="PTHR21292:SF7">
    <property type="entry name" value="EXOCYST COMPLEX COMPONENT 3-LIKE 2"/>
    <property type="match status" value="1"/>
</dbReference>
<keyword evidence="2" id="KW-1185">Reference proteome</keyword>
<gene>
    <name evidence="1" type="ORF">WMY93_016580</name>
</gene>
<evidence type="ECO:0000313" key="1">
    <source>
        <dbReference type="EMBL" id="KAK7903973.1"/>
    </source>
</evidence>
<dbReference type="GO" id="GO:0006887">
    <property type="term" value="P:exocytosis"/>
    <property type="evidence" value="ECO:0007669"/>
    <property type="project" value="InterPro"/>
</dbReference>
<dbReference type="AlphaFoldDB" id="A0AAW0NLX9"/>
<evidence type="ECO:0000313" key="2">
    <source>
        <dbReference type="Proteomes" id="UP001460270"/>
    </source>
</evidence>
<protein>
    <submittedName>
        <fullName evidence="1">Uncharacterized protein</fullName>
    </submittedName>
</protein>
<organism evidence="1 2">
    <name type="scientific">Mugilogobius chulae</name>
    <name type="common">yellowstripe goby</name>
    <dbReference type="NCBI Taxonomy" id="88201"/>
    <lineage>
        <taxon>Eukaryota</taxon>
        <taxon>Metazoa</taxon>
        <taxon>Chordata</taxon>
        <taxon>Craniata</taxon>
        <taxon>Vertebrata</taxon>
        <taxon>Euteleostomi</taxon>
        <taxon>Actinopterygii</taxon>
        <taxon>Neopterygii</taxon>
        <taxon>Teleostei</taxon>
        <taxon>Neoteleostei</taxon>
        <taxon>Acanthomorphata</taxon>
        <taxon>Gobiaria</taxon>
        <taxon>Gobiiformes</taxon>
        <taxon>Gobioidei</taxon>
        <taxon>Gobiidae</taxon>
        <taxon>Gobionellinae</taxon>
        <taxon>Mugilogobius</taxon>
    </lineage>
</organism>
<sequence length="526" mass="60595">MNQAPRTLLHPLLHGANSTVRTSTCCIHTAQKRIPVTFGDVSHLCWQRNPDAVPKYLPDQSYFCEEERDSTFTENSINSIYQIKEQSSVRPSVQSGPRPLDYESLCAALKVSPGLSVVQLASGLDLKQDQTEFLIQESVLAHLPEPPQSWRQSCSATYRMCRRQELFSHPELQTSDLIQHMDLVLLSDWIQLAQEKLQDCLKSEISYQLNGILRDEKQHSSCCNEEDYVKTYVDLIQIIDAAPSAAQNFSSCLSLKLCHVCLQQLLSFTHSYKQQWFEWLEMLMKKKMADQQMLQFFRTLKILKTLREYIARIKHRRCEVQDVAEEVDTLLKDTETFTESVVLDTVAAFIEHDFKKYFRSDHRYNFLMTGLEKLFDQSNVTIISVQDTMDECYKLIVLLYVKHVSGRKLNKLRRSWSLDVASSVFTDAQLIHDTIYNLCPGVEECNFPLYFISDLLKTEDINAIKISTGVVLQKYRKHGLEVDKSLPLSLLRWKGLSGRKIKDVLDSLTDVEPDLVYPPLRSCVIS</sequence>
<proteinExistence type="predicted"/>
<reference evidence="2" key="1">
    <citation type="submission" date="2024-04" db="EMBL/GenBank/DDBJ databases">
        <title>Salinicola lusitanus LLJ914,a marine bacterium isolated from the Okinawa Trough.</title>
        <authorList>
            <person name="Li J."/>
        </authorList>
    </citation>
    <scope>NUCLEOTIDE SEQUENCE [LARGE SCALE GENOMIC DNA]</scope>
</reference>
<dbReference type="GO" id="GO:0000149">
    <property type="term" value="F:SNARE binding"/>
    <property type="evidence" value="ECO:0007669"/>
    <property type="project" value="TreeGrafter"/>
</dbReference>
<dbReference type="InterPro" id="IPR010326">
    <property type="entry name" value="EXOC3/Sec6"/>
</dbReference>